<comment type="caution">
    <text evidence="2">The sequence shown here is derived from an EMBL/GenBank/DDBJ whole genome shotgun (WGS) entry which is preliminary data.</text>
</comment>
<evidence type="ECO:0000313" key="2">
    <source>
        <dbReference type="EMBL" id="KAJ5233364.1"/>
    </source>
</evidence>
<keyword evidence="1" id="KW-1133">Transmembrane helix</keyword>
<reference evidence="2" key="1">
    <citation type="submission" date="2022-11" db="EMBL/GenBank/DDBJ databases">
        <authorList>
            <person name="Petersen C."/>
        </authorList>
    </citation>
    <scope>NUCLEOTIDE SEQUENCE</scope>
    <source>
        <strain evidence="2">IBT 23319</strain>
    </source>
</reference>
<reference evidence="2" key="2">
    <citation type="journal article" date="2023" name="IMA Fungus">
        <title>Comparative genomic study of the Penicillium genus elucidates a diverse pangenome and 15 lateral gene transfer events.</title>
        <authorList>
            <person name="Petersen C."/>
            <person name="Sorensen T."/>
            <person name="Nielsen M.R."/>
            <person name="Sondergaard T.E."/>
            <person name="Sorensen J.L."/>
            <person name="Fitzpatrick D.A."/>
            <person name="Frisvad J.C."/>
            <person name="Nielsen K.L."/>
        </authorList>
    </citation>
    <scope>NUCLEOTIDE SEQUENCE</scope>
    <source>
        <strain evidence="2">IBT 23319</strain>
    </source>
</reference>
<evidence type="ECO:0000256" key="1">
    <source>
        <dbReference type="SAM" id="Phobius"/>
    </source>
</evidence>
<evidence type="ECO:0000313" key="3">
    <source>
        <dbReference type="Proteomes" id="UP001147733"/>
    </source>
</evidence>
<sequence length="190" mass="21132">MSTARTSQLSARKWHWLEPPQLRLTAPRALPFPMPTSIMNAGMETAHCKPGLHPFTLMSTPNHPVLPRLRRLPGGILKTPSSFNGLTHARRVAFAAAATVIEFADLDTITDFAFPAPVSSGDLYRELRQSIPDVADILPVEDEDVEIVERVPPYTPIAALLVVFLLLILITFVLEWLAGKFKDLLFSWLP</sequence>
<dbReference type="GeneID" id="81383217"/>
<protein>
    <submittedName>
        <fullName evidence="2">Uncharacterized protein</fullName>
    </submittedName>
</protein>
<keyword evidence="1" id="KW-0472">Membrane</keyword>
<keyword evidence="3" id="KW-1185">Reference proteome</keyword>
<feature type="transmembrane region" description="Helical" evidence="1">
    <location>
        <begin position="157"/>
        <end position="178"/>
    </location>
</feature>
<gene>
    <name evidence="2" type="ORF">N7469_005130</name>
</gene>
<dbReference type="EMBL" id="JAPQKT010000004">
    <property type="protein sequence ID" value="KAJ5233364.1"/>
    <property type="molecule type" value="Genomic_DNA"/>
</dbReference>
<dbReference type="RefSeq" id="XP_056500864.1">
    <property type="nucleotide sequence ID" value="XM_056644050.1"/>
</dbReference>
<proteinExistence type="predicted"/>
<name>A0A9W9TQI8_PENCI</name>
<keyword evidence="1" id="KW-0812">Transmembrane</keyword>
<dbReference type="AlphaFoldDB" id="A0A9W9TQI8"/>
<accession>A0A9W9TQI8</accession>
<organism evidence="2 3">
    <name type="scientific">Penicillium citrinum</name>
    <dbReference type="NCBI Taxonomy" id="5077"/>
    <lineage>
        <taxon>Eukaryota</taxon>
        <taxon>Fungi</taxon>
        <taxon>Dikarya</taxon>
        <taxon>Ascomycota</taxon>
        <taxon>Pezizomycotina</taxon>
        <taxon>Eurotiomycetes</taxon>
        <taxon>Eurotiomycetidae</taxon>
        <taxon>Eurotiales</taxon>
        <taxon>Aspergillaceae</taxon>
        <taxon>Penicillium</taxon>
    </lineage>
</organism>
<dbReference type="Proteomes" id="UP001147733">
    <property type="component" value="Unassembled WGS sequence"/>
</dbReference>